<dbReference type="PATRIC" id="fig|1227457.3.peg.453"/>
<dbReference type="SUPFAM" id="SSF56059">
    <property type="entry name" value="Glutathione synthetase ATP-binding domain-like"/>
    <property type="match status" value="1"/>
</dbReference>
<evidence type="ECO:0000313" key="3">
    <source>
        <dbReference type="Proteomes" id="UP000011680"/>
    </source>
</evidence>
<evidence type="ECO:0000259" key="1">
    <source>
        <dbReference type="Pfam" id="PF14397"/>
    </source>
</evidence>
<evidence type="ECO:0000313" key="2">
    <source>
        <dbReference type="EMBL" id="EMA56415.1"/>
    </source>
</evidence>
<dbReference type="AlphaFoldDB" id="M0NIC2"/>
<gene>
    <name evidence="2" type="ORF">C451_02552</name>
</gene>
<dbReference type="Proteomes" id="UP000011680">
    <property type="component" value="Unassembled WGS sequence"/>
</dbReference>
<dbReference type="Pfam" id="PF14397">
    <property type="entry name" value="ATPgrasp_ST"/>
    <property type="match status" value="1"/>
</dbReference>
<dbReference type="STRING" id="1227457.C451_02552"/>
<dbReference type="EMBL" id="AOMF01000050">
    <property type="protein sequence ID" value="EMA56415.1"/>
    <property type="molecule type" value="Genomic_DNA"/>
</dbReference>
<sequence length="379" mass="42941">MLNERLYGCLSDIYWAAYGASRWLVERGPGAALRLLVHEEAPAIARFHMPLRRRLWLWRHGFLSQAHVLYGEDGVTAENYHRYLSSYQRDLTQRINGRWGEALENKLLFHHLLDDFPEHRSTVYGHLMNGRYTPIDAEEPAACGADAIDRVMTLLERKGRLVLKPTYGTIGKRILMCERTGDGYRINSEDHSKKRFAARISDLGDYLVSEFVEQAPYASALYPDAPNTLRVLTMVDPNSGEPFVAAVAHRIGTDRSAPLDNWSRGGLSAAVDRETGELGEAIQYPYDGHRERHTSHPDTGAPITGVSIPGWPTIQKRILDIAARCSQIPYVGWDLVITEEGEFTLIEGNNCSGVRVFQVHEPLLDDPRVRRFYDHYDAL</sequence>
<protein>
    <recommendedName>
        <fullName evidence="1">Alpha-L-glutamate ligase-related protein ATP-grasp domain-containing protein</fullName>
    </recommendedName>
</protein>
<organism evidence="2 3">
    <name type="scientific">Halococcus thailandensis JCM 13552</name>
    <dbReference type="NCBI Taxonomy" id="1227457"/>
    <lineage>
        <taxon>Archaea</taxon>
        <taxon>Methanobacteriati</taxon>
        <taxon>Methanobacteriota</taxon>
        <taxon>Stenosarchaea group</taxon>
        <taxon>Halobacteria</taxon>
        <taxon>Halobacteriales</taxon>
        <taxon>Halococcaceae</taxon>
        <taxon>Halococcus</taxon>
    </lineage>
</organism>
<accession>M0NIC2</accession>
<proteinExistence type="predicted"/>
<name>M0NIC2_9EURY</name>
<dbReference type="RefSeq" id="WP_007737298.1">
    <property type="nucleotide sequence ID" value="NZ_AOMF01000050.1"/>
</dbReference>
<dbReference type="eggNOG" id="arCOG10731">
    <property type="taxonomic scope" value="Archaea"/>
</dbReference>
<comment type="caution">
    <text evidence="2">The sequence shown here is derived from an EMBL/GenBank/DDBJ whole genome shotgun (WGS) entry which is preliminary data.</text>
</comment>
<feature type="domain" description="Alpha-L-glutamate ligase-related protein ATP-grasp" evidence="1">
    <location>
        <begin position="89"/>
        <end position="359"/>
    </location>
</feature>
<dbReference type="InterPro" id="IPR039523">
    <property type="entry name" value="RimK-rel_E_lig_ATP-grasp"/>
</dbReference>
<keyword evidence="3" id="KW-1185">Reference proteome</keyword>
<reference evidence="2 3" key="1">
    <citation type="journal article" date="2014" name="PLoS Genet.">
        <title>Phylogenetically driven sequencing of extremely halophilic archaea reveals strategies for static and dynamic osmo-response.</title>
        <authorList>
            <person name="Becker E.A."/>
            <person name="Seitzer P.M."/>
            <person name="Tritt A."/>
            <person name="Larsen D."/>
            <person name="Krusor M."/>
            <person name="Yao A.I."/>
            <person name="Wu D."/>
            <person name="Madern D."/>
            <person name="Eisen J.A."/>
            <person name="Darling A.E."/>
            <person name="Facciotti M.T."/>
        </authorList>
    </citation>
    <scope>NUCLEOTIDE SEQUENCE [LARGE SCALE GENOMIC DNA]</scope>
    <source>
        <strain evidence="2 3">JCM 13552</strain>
    </source>
</reference>